<dbReference type="EMBL" id="DF973749">
    <property type="protein sequence ID" value="GAU39189.1"/>
    <property type="molecule type" value="Genomic_DNA"/>
</dbReference>
<gene>
    <name evidence="2" type="ORF">TSUD_270330</name>
</gene>
<protein>
    <submittedName>
        <fullName evidence="2">Uncharacterized protein</fullName>
    </submittedName>
</protein>
<name>A0A2Z6P652_TRISU</name>
<feature type="transmembrane region" description="Helical" evidence="1">
    <location>
        <begin position="21"/>
        <end position="39"/>
    </location>
</feature>
<organism evidence="2 3">
    <name type="scientific">Trifolium subterraneum</name>
    <name type="common">Subterranean clover</name>
    <dbReference type="NCBI Taxonomy" id="3900"/>
    <lineage>
        <taxon>Eukaryota</taxon>
        <taxon>Viridiplantae</taxon>
        <taxon>Streptophyta</taxon>
        <taxon>Embryophyta</taxon>
        <taxon>Tracheophyta</taxon>
        <taxon>Spermatophyta</taxon>
        <taxon>Magnoliopsida</taxon>
        <taxon>eudicotyledons</taxon>
        <taxon>Gunneridae</taxon>
        <taxon>Pentapetalae</taxon>
        <taxon>rosids</taxon>
        <taxon>fabids</taxon>
        <taxon>Fabales</taxon>
        <taxon>Fabaceae</taxon>
        <taxon>Papilionoideae</taxon>
        <taxon>50 kb inversion clade</taxon>
        <taxon>NPAAA clade</taxon>
        <taxon>Hologalegina</taxon>
        <taxon>IRL clade</taxon>
        <taxon>Trifolieae</taxon>
        <taxon>Trifolium</taxon>
    </lineage>
</organism>
<accession>A0A2Z6P652</accession>
<dbReference type="OrthoDB" id="8062037at2759"/>
<evidence type="ECO:0000256" key="1">
    <source>
        <dbReference type="SAM" id="Phobius"/>
    </source>
</evidence>
<evidence type="ECO:0000313" key="3">
    <source>
        <dbReference type="Proteomes" id="UP000242715"/>
    </source>
</evidence>
<keyword evidence="3" id="KW-1185">Reference proteome</keyword>
<reference evidence="3" key="1">
    <citation type="journal article" date="2017" name="Front. Plant Sci.">
        <title>Climate Clever Clovers: New Paradigm to Reduce the Environmental Footprint of Ruminants by Breeding Low Methanogenic Forages Utilizing Haplotype Variation.</title>
        <authorList>
            <person name="Kaur P."/>
            <person name="Appels R."/>
            <person name="Bayer P.E."/>
            <person name="Keeble-Gagnere G."/>
            <person name="Wang J."/>
            <person name="Hirakawa H."/>
            <person name="Shirasawa K."/>
            <person name="Vercoe P."/>
            <person name="Stefanova K."/>
            <person name="Durmic Z."/>
            <person name="Nichols P."/>
            <person name="Revell C."/>
            <person name="Isobe S.N."/>
            <person name="Edwards D."/>
            <person name="Erskine W."/>
        </authorList>
    </citation>
    <scope>NUCLEOTIDE SEQUENCE [LARGE SCALE GENOMIC DNA]</scope>
    <source>
        <strain evidence="3">cv. Daliak</strain>
    </source>
</reference>
<keyword evidence="1" id="KW-1133">Transmembrane helix</keyword>
<evidence type="ECO:0000313" key="2">
    <source>
        <dbReference type="EMBL" id="GAU39189.1"/>
    </source>
</evidence>
<sequence length="152" mass="16619">MRTYRVLHEVENQTLKPDVRVVYLLLGCLVLFNVAYWLYRAIRKCVTPQTPRVAEVEIAHATQNPEPSMATTAAAAPPPTPNRLVHIGNHGLDLGLSRSYSDAASSGVCCVPWNLSCSFGSLACAPVCRGLKLLSQKWPLAGCLLSQRVVDF</sequence>
<dbReference type="AlphaFoldDB" id="A0A2Z6P652"/>
<keyword evidence="1" id="KW-0812">Transmembrane</keyword>
<dbReference type="Proteomes" id="UP000242715">
    <property type="component" value="Unassembled WGS sequence"/>
</dbReference>
<proteinExistence type="predicted"/>
<keyword evidence="1" id="KW-0472">Membrane</keyword>